<dbReference type="KEGG" id="dfg:B0537_13570"/>
<dbReference type="OrthoDB" id="9831994at2"/>
<dbReference type="EMBL" id="CP019698">
    <property type="protein sequence ID" value="AQS60010.1"/>
    <property type="molecule type" value="Genomic_DNA"/>
</dbReference>
<accession>A0A1S6IZ14</accession>
<proteinExistence type="predicted"/>
<name>A0A1S6IZ14_9FIRM</name>
<dbReference type="STRING" id="1833852.B0537_13570"/>
<evidence type="ECO:0000313" key="2">
    <source>
        <dbReference type="Proteomes" id="UP000189464"/>
    </source>
</evidence>
<sequence>MDFQQELEKRTQRARECIAKYEQTLDAPRRKYRQQFQLTLQTKNLINQVFNTVQQYFPNAEIELTHAVDEKTGEIVPLMWTASCCFINFAPNNIYEFPVPVRFAMQILIDSNLSHIKLVSGYSLGEKAIKKDAKSYHTVLKYLQYNGNTYYDGPYNEAAMKTATEQEVIRLLDSYWQTVKNE</sequence>
<evidence type="ECO:0000313" key="1">
    <source>
        <dbReference type="EMBL" id="AQS60010.1"/>
    </source>
</evidence>
<gene>
    <name evidence="1" type="ORF">B0537_13570</name>
</gene>
<dbReference type="Proteomes" id="UP000189464">
    <property type="component" value="Chromosome"/>
</dbReference>
<reference evidence="1 2" key="1">
    <citation type="journal article" date="2016" name="Int. J. Syst. Evol. Microbiol.">
        <title>Desulfotomaculum ferrireducens sp. nov., a moderately thermophilic sulfate-reducing and dissimilatory Fe(III)-reducing bacterium isolated from compost.</title>
        <authorList>
            <person name="Yang G."/>
            <person name="Guo J."/>
            <person name="Zhuang L."/>
            <person name="Yuan Y."/>
            <person name="Zhou S."/>
        </authorList>
    </citation>
    <scope>NUCLEOTIDE SEQUENCE [LARGE SCALE GENOMIC DNA]</scope>
    <source>
        <strain evidence="1 2">GSS09</strain>
    </source>
</reference>
<organism evidence="1 2">
    <name type="scientific">Desulforamulus ferrireducens</name>
    <dbReference type="NCBI Taxonomy" id="1833852"/>
    <lineage>
        <taxon>Bacteria</taxon>
        <taxon>Bacillati</taxon>
        <taxon>Bacillota</taxon>
        <taxon>Clostridia</taxon>
        <taxon>Eubacteriales</taxon>
        <taxon>Peptococcaceae</taxon>
        <taxon>Desulforamulus</taxon>
    </lineage>
</organism>
<keyword evidence="2" id="KW-1185">Reference proteome</keyword>
<dbReference type="AlphaFoldDB" id="A0A1S6IZ14"/>
<dbReference type="RefSeq" id="WP_077715053.1">
    <property type="nucleotide sequence ID" value="NZ_CP019698.1"/>
</dbReference>
<protein>
    <submittedName>
        <fullName evidence="1">Uncharacterized protein</fullName>
    </submittedName>
</protein>